<dbReference type="InterPro" id="IPR029044">
    <property type="entry name" value="Nucleotide-diphossugar_trans"/>
</dbReference>
<reference evidence="6" key="1">
    <citation type="journal article" date="2021" name="Microb. Physiol.">
        <title>Proteogenomic Insights into the Physiology of Marine, Sulfate-Reducing, Filamentous Desulfonema limicola and Desulfonema magnum.</title>
        <authorList>
            <person name="Schnaars V."/>
            <person name="Wohlbrand L."/>
            <person name="Scheve S."/>
            <person name="Hinrichs C."/>
            <person name="Reinhardt R."/>
            <person name="Rabus R."/>
        </authorList>
    </citation>
    <scope>NUCLEOTIDE SEQUENCE</scope>
    <source>
        <strain evidence="6">5ac10</strain>
    </source>
</reference>
<evidence type="ECO:0000256" key="1">
    <source>
        <dbReference type="ARBA" id="ARBA00010401"/>
    </source>
</evidence>
<gene>
    <name evidence="6" type="ORF">dnl_60520</name>
</gene>
<evidence type="ECO:0000313" key="7">
    <source>
        <dbReference type="Proteomes" id="UP000663720"/>
    </source>
</evidence>
<dbReference type="Gene3D" id="3.90.550.10">
    <property type="entry name" value="Spore Coat Polysaccharide Biosynthesis Protein SpsA, Chain A"/>
    <property type="match status" value="1"/>
</dbReference>
<dbReference type="Pfam" id="PF01704">
    <property type="entry name" value="UDPGP"/>
    <property type="match status" value="1"/>
</dbReference>
<dbReference type="Gene3D" id="2.160.10.10">
    <property type="entry name" value="Hexapeptide repeat proteins"/>
    <property type="match status" value="1"/>
</dbReference>
<evidence type="ECO:0000256" key="2">
    <source>
        <dbReference type="ARBA" id="ARBA00022679"/>
    </source>
</evidence>
<feature type="binding site" evidence="5">
    <location>
        <position position="97"/>
    </location>
    <ligand>
        <name>UTP</name>
        <dbReference type="ChEBI" id="CHEBI:46398"/>
    </ligand>
</feature>
<dbReference type="RefSeq" id="WP_207689450.1">
    <property type="nucleotide sequence ID" value="NZ_CP061799.1"/>
</dbReference>
<evidence type="ECO:0000313" key="6">
    <source>
        <dbReference type="EMBL" id="QTA83639.1"/>
    </source>
</evidence>
<proteinExistence type="inferred from homology"/>
<dbReference type="PANTHER" id="PTHR43511">
    <property type="match status" value="1"/>
</dbReference>
<evidence type="ECO:0000256" key="3">
    <source>
        <dbReference type="ARBA" id="ARBA00022695"/>
    </source>
</evidence>
<organism evidence="6 7">
    <name type="scientific">Desulfonema limicola</name>
    <dbReference type="NCBI Taxonomy" id="45656"/>
    <lineage>
        <taxon>Bacteria</taxon>
        <taxon>Pseudomonadati</taxon>
        <taxon>Thermodesulfobacteriota</taxon>
        <taxon>Desulfobacteria</taxon>
        <taxon>Desulfobacterales</taxon>
        <taxon>Desulfococcaceae</taxon>
        <taxon>Desulfonema</taxon>
    </lineage>
</organism>
<dbReference type="GO" id="GO:0003983">
    <property type="term" value="F:UTP:glucose-1-phosphate uridylyltransferase activity"/>
    <property type="evidence" value="ECO:0007669"/>
    <property type="project" value="InterPro"/>
</dbReference>
<evidence type="ECO:0000256" key="4">
    <source>
        <dbReference type="PIRSR" id="PIRSR000806-1"/>
    </source>
</evidence>
<keyword evidence="2" id="KW-0808">Transferase</keyword>
<feature type="binding site" evidence="5">
    <location>
        <position position="212"/>
    </location>
    <ligand>
        <name>UTP</name>
        <dbReference type="ChEBI" id="CHEBI:46398"/>
    </ligand>
</feature>
<dbReference type="KEGG" id="dli:dnl_60520"/>
<dbReference type="InterPro" id="IPR016267">
    <property type="entry name" value="UDPGP_trans"/>
</dbReference>
<dbReference type="FunFam" id="2.160.10.10:FF:000001">
    <property type="entry name" value="UTP--glucose-1-phosphate uridylyltransferase"/>
    <property type="match status" value="1"/>
</dbReference>
<accession>A0A975GJL3</accession>
<keyword evidence="7" id="KW-1185">Reference proteome</keyword>
<feature type="binding site" evidence="5">
    <location>
        <position position="357"/>
    </location>
    <ligand>
        <name>UTP</name>
        <dbReference type="ChEBI" id="CHEBI:46398"/>
    </ligand>
</feature>
<dbReference type="InterPro" id="IPR002618">
    <property type="entry name" value="UDPGP_fam"/>
</dbReference>
<feature type="binding site" evidence="4">
    <location>
        <position position="182"/>
    </location>
    <ligand>
        <name>substrate</name>
    </ligand>
</feature>
<dbReference type="EMBL" id="CP061799">
    <property type="protein sequence ID" value="QTA83639.1"/>
    <property type="molecule type" value="Genomic_DNA"/>
</dbReference>
<dbReference type="SUPFAM" id="SSF53448">
    <property type="entry name" value="Nucleotide-diphospho-sugar transferases"/>
    <property type="match status" value="1"/>
</dbReference>
<sequence length="461" mass="51604">MKSSDQQSHLPAFISKIKKENLQPIVADTFAYYYKQVTAGQTGLILDKEISPLKPDEIKNLDELSGYKKSGEKVLQKSVRIILNGGLGTSMGLTGPKSLLEVRNGLSFLEILLNQASQFDMTLALMNSFSTHESTLAALEKLNPLKKPLLFLQHKFPKILQKDYAPASWPLNPELEWNPPGHGDIYTALMTSGMLDKLLNSGITYAFISNSDNLGAVMDTALSGYFAENNFPFMMEVAQRTPADVKGGHLARHNDGYLVLRESAQCPKTELDGFRDIGRYRFFNTNNLWVNLKFLKELIQKQKTVRLPMILNPKNLDPRDETSPLVFQIETAMGAAISLFKDAAAVCVPRARFFPVKKCSDLLAVRSDYYLFSDNGNLVLNPDRRSDDLHISLDPEYFGKIDLFDQRFPQEVPSLVECESLVVKGDVMFEKGVKIKGNAVIKNNSNTRMTIKPGTIIQGKK</sequence>
<name>A0A975GJL3_9BACT</name>
<evidence type="ECO:0000256" key="5">
    <source>
        <dbReference type="PIRSR" id="PIRSR000806-2"/>
    </source>
</evidence>
<dbReference type="Proteomes" id="UP000663720">
    <property type="component" value="Chromosome"/>
</dbReference>
<feature type="binding site" evidence="5">
    <location>
        <position position="181"/>
    </location>
    <ligand>
        <name>UTP</name>
        <dbReference type="ChEBI" id="CHEBI:46398"/>
    </ligand>
</feature>
<protein>
    <submittedName>
        <fullName evidence="6">Uridylyltransferase</fullName>
    </submittedName>
</protein>
<dbReference type="AlphaFoldDB" id="A0A975GJL3"/>
<dbReference type="PIRSF" id="PIRSF000806">
    <property type="entry name" value="UDPGP"/>
    <property type="match status" value="1"/>
</dbReference>
<comment type="similarity">
    <text evidence="1">Belongs to the UDPGP type 1 family.</text>
</comment>
<dbReference type="GO" id="GO:0006011">
    <property type="term" value="P:UDP-alpha-D-glucose metabolic process"/>
    <property type="evidence" value="ECO:0007669"/>
    <property type="project" value="InterPro"/>
</dbReference>
<keyword evidence="3 6" id="KW-0548">Nucleotidyltransferase</keyword>
<feature type="binding site" evidence="5">
    <location>
        <position position="153"/>
    </location>
    <ligand>
        <name>UTP</name>
        <dbReference type="ChEBI" id="CHEBI:46398"/>
    </ligand>
</feature>